<dbReference type="Gene3D" id="3.40.190.150">
    <property type="entry name" value="Bordetella uptake gene, domain 1"/>
    <property type="match status" value="1"/>
</dbReference>
<dbReference type="PANTHER" id="PTHR42928:SF5">
    <property type="entry name" value="BLR1237 PROTEIN"/>
    <property type="match status" value="1"/>
</dbReference>
<proteinExistence type="inferred from homology"/>
<dbReference type="AlphaFoldDB" id="A0A2S3UK89"/>
<reference evidence="3 4" key="1">
    <citation type="submission" date="2018-01" db="EMBL/GenBank/DDBJ databases">
        <title>Genomic Encyclopedia of Archaeal and Bacterial Type Strains, Phase II (KMG-II): from individual species to whole genera.</title>
        <authorList>
            <person name="Goeker M."/>
        </authorList>
    </citation>
    <scope>NUCLEOTIDE SEQUENCE [LARGE SCALE GENOMIC DNA]</scope>
    <source>
        <strain evidence="3 4">DSM 17023</strain>
    </source>
</reference>
<keyword evidence="3" id="KW-0675">Receptor</keyword>
<dbReference type="PIRSF" id="PIRSF017082">
    <property type="entry name" value="YflP"/>
    <property type="match status" value="1"/>
</dbReference>
<accession>A0A2S3UK89</accession>
<evidence type="ECO:0000313" key="3">
    <source>
        <dbReference type="EMBL" id="POF27919.1"/>
    </source>
</evidence>
<organism evidence="3 4">
    <name type="scientific">Roseibium marinum</name>
    <dbReference type="NCBI Taxonomy" id="281252"/>
    <lineage>
        <taxon>Bacteria</taxon>
        <taxon>Pseudomonadati</taxon>
        <taxon>Pseudomonadota</taxon>
        <taxon>Alphaproteobacteria</taxon>
        <taxon>Hyphomicrobiales</taxon>
        <taxon>Stappiaceae</taxon>
        <taxon>Roseibium</taxon>
    </lineage>
</organism>
<evidence type="ECO:0000313" key="4">
    <source>
        <dbReference type="Proteomes" id="UP000236959"/>
    </source>
</evidence>
<dbReference type="EMBL" id="PPCN01000020">
    <property type="protein sequence ID" value="POF27919.1"/>
    <property type="molecule type" value="Genomic_DNA"/>
</dbReference>
<comment type="caution">
    <text evidence="3">The sequence shown here is derived from an EMBL/GenBank/DDBJ whole genome shotgun (WGS) entry which is preliminary data.</text>
</comment>
<name>A0A2S3UK89_9HYPH</name>
<dbReference type="InterPro" id="IPR005064">
    <property type="entry name" value="BUG"/>
</dbReference>
<comment type="similarity">
    <text evidence="1">Belongs to the UPF0065 (bug) family.</text>
</comment>
<dbReference type="RefSeq" id="WP_170107335.1">
    <property type="nucleotide sequence ID" value="NZ_PPCN01000020.1"/>
</dbReference>
<dbReference type="InterPro" id="IPR042100">
    <property type="entry name" value="Bug_dom1"/>
</dbReference>
<dbReference type="Gene3D" id="3.40.190.10">
    <property type="entry name" value="Periplasmic binding protein-like II"/>
    <property type="match status" value="1"/>
</dbReference>
<keyword evidence="4" id="KW-1185">Reference proteome</keyword>
<gene>
    <name evidence="3" type="ORF">CLV41_12079</name>
</gene>
<dbReference type="CDD" id="cd07012">
    <property type="entry name" value="PBP2_Bug_TTT"/>
    <property type="match status" value="1"/>
</dbReference>
<dbReference type="Pfam" id="PF03401">
    <property type="entry name" value="TctC"/>
    <property type="match status" value="1"/>
</dbReference>
<dbReference type="Proteomes" id="UP000236959">
    <property type="component" value="Unassembled WGS sequence"/>
</dbReference>
<feature type="signal peptide" evidence="2">
    <location>
        <begin position="1"/>
        <end position="28"/>
    </location>
</feature>
<dbReference type="SUPFAM" id="SSF53850">
    <property type="entry name" value="Periplasmic binding protein-like II"/>
    <property type="match status" value="1"/>
</dbReference>
<feature type="chain" id="PRO_5015428420" evidence="2">
    <location>
        <begin position="29"/>
        <end position="325"/>
    </location>
</feature>
<evidence type="ECO:0000256" key="2">
    <source>
        <dbReference type="SAM" id="SignalP"/>
    </source>
</evidence>
<keyword evidence="2" id="KW-0732">Signal</keyword>
<dbReference type="PANTHER" id="PTHR42928">
    <property type="entry name" value="TRICARBOXYLATE-BINDING PROTEIN"/>
    <property type="match status" value="1"/>
</dbReference>
<protein>
    <submittedName>
        <fullName evidence="3">Tripartite-type tricarboxylate transporter receptor subunit TctC</fullName>
    </submittedName>
</protein>
<sequence length="325" mass="33996">MIANFIKTVIRLTAILGLTALTAISARAQDYPSKPITFVVGFSAGGFADSVGRILAQGVSDQLGQPVVVENRGGAAGNVAAGSVAASAGDGYTVLVTTASLGLSQSTRKELPYDIKDLTAVAIPASSPETLAAHPSVPANNLAELIAWAKTQPSVTLGNAGIGTGSQVTTAFFLTKLAGLDNIKQIGYKGGSKARQAAISGEVQLIGSSNSVYPVIREGLLKGLAVASVNQHDAIPNVETFEEQGYDRFVVSSWVGLFVPSNTPADIQEKLNLAVNEMLQQTETQEKFKKAGVLTHERDLNASKQFFATDTKNWSNMVYALGIGN</sequence>
<evidence type="ECO:0000256" key="1">
    <source>
        <dbReference type="ARBA" id="ARBA00006987"/>
    </source>
</evidence>